<dbReference type="Proteomes" id="UP000192940">
    <property type="component" value="Chromosome I"/>
</dbReference>
<organism evidence="1 2">
    <name type="scientific">Paenibacillus uliginis N3/975</name>
    <dbReference type="NCBI Taxonomy" id="1313296"/>
    <lineage>
        <taxon>Bacteria</taxon>
        <taxon>Bacillati</taxon>
        <taxon>Bacillota</taxon>
        <taxon>Bacilli</taxon>
        <taxon>Bacillales</taxon>
        <taxon>Paenibacillaceae</taxon>
        <taxon>Paenibacillus</taxon>
    </lineage>
</organism>
<reference evidence="1 2" key="1">
    <citation type="submission" date="2017-04" db="EMBL/GenBank/DDBJ databases">
        <authorList>
            <person name="Afonso C.L."/>
            <person name="Miller P.J."/>
            <person name="Scott M.A."/>
            <person name="Spackman E."/>
            <person name="Goraichik I."/>
            <person name="Dimitrov K.M."/>
            <person name="Suarez D.L."/>
            <person name="Swayne D.E."/>
        </authorList>
    </citation>
    <scope>NUCLEOTIDE SEQUENCE [LARGE SCALE GENOMIC DNA]</scope>
    <source>
        <strain evidence="1 2">N3/975</strain>
    </source>
</reference>
<dbReference type="EMBL" id="LT840184">
    <property type="protein sequence ID" value="SMF72713.1"/>
    <property type="molecule type" value="Genomic_DNA"/>
</dbReference>
<proteinExistence type="predicted"/>
<keyword evidence="2" id="KW-1185">Reference proteome</keyword>
<protein>
    <submittedName>
        <fullName evidence="1">Uncharacterized protein</fullName>
    </submittedName>
</protein>
<accession>A0A1X7GPN8</accession>
<evidence type="ECO:0000313" key="2">
    <source>
        <dbReference type="Proteomes" id="UP000192940"/>
    </source>
</evidence>
<evidence type="ECO:0000313" key="1">
    <source>
        <dbReference type="EMBL" id="SMF72713.1"/>
    </source>
</evidence>
<gene>
    <name evidence="1" type="ORF">SAMN05661091_0899</name>
</gene>
<name>A0A1X7GPN8_9BACL</name>
<sequence length="144" mass="16448">MNIYMSSNGRRSINVGISVTSIGRLNIHGQSHQIIPLELSPEKLLFLCPWNISLSPNVKFCYELDDSYDLLRVTGGSLTKELWKENSLYTARLQVSENEKLRITGMLNRMMCHYLCESPIVLYNKLGTGLNNNPSRRLINTMIQ</sequence>
<dbReference type="AlphaFoldDB" id="A0A1X7GPN8"/>